<organism evidence="1 2">
    <name type="scientific">Plenodomus tracheiphilus IPT5</name>
    <dbReference type="NCBI Taxonomy" id="1408161"/>
    <lineage>
        <taxon>Eukaryota</taxon>
        <taxon>Fungi</taxon>
        <taxon>Dikarya</taxon>
        <taxon>Ascomycota</taxon>
        <taxon>Pezizomycotina</taxon>
        <taxon>Dothideomycetes</taxon>
        <taxon>Pleosporomycetidae</taxon>
        <taxon>Pleosporales</taxon>
        <taxon>Pleosporineae</taxon>
        <taxon>Leptosphaeriaceae</taxon>
        <taxon>Plenodomus</taxon>
    </lineage>
</organism>
<evidence type="ECO:0000313" key="2">
    <source>
        <dbReference type="Proteomes" id="UP000799423"/>
    </source>
</evidence>
<reference evidence="1" key="1">
    <citation type="submission" date="2020-01" db="EMBL/GenBank/DDBJ databases">
        <authorList>
            <consortium name="DOE Joint Genome Institute"/>
            <person name="Haridas S."/>
            <person name="Albert R."/>
            <person name="Binder M."/>
            <person name="Bloem J."/>
            <person name="Labutti K."/>
            <person name="Salamov A."/>
            <person name="Andreopoulos B."/>
            <person name="Baker S.E."/>
            <person name="Barry K."/>
            <person name="Bills G."/>
            <person name="Bluhm B.H."/>
            <person name="Cannon C."/>
            <person name="Castanera R."/>
            <person name="Culley D.E."/>
            <person name="Daum C."/>
            <person name="Ezra D."/>
            <person name="Gonzalez J.B."/>
            <person name="Henrissat B."/>
            <person name="Kuo A."/>
            <person name="Liang C."/>
            <person name="Lipzen A."/>
            <person name="Lutzoni F."/>
            <person name="Magnuson J."/>
            <person name="Mondo S."/>
            <person name="Nolan M."/>
            <person name="Ohm R."/>
            <person name="Pangilinan J."/>
            <person name="Park H.-J."/>
            <person name="Ramirez L."/>
            <person name="Alfaro M."/>
            <person name="Sun H."/>
            <person name="Tritt A."/>
            <person name="Yoshinaga Y."/>
            <person name="Zwiers L.-H."/>
            <person name="Turgeon B.G."/>
            <person name="Goodwin S.B."/>
            <person name="Spatafora J.W."/>
            <person name="Crous P.W."/>
            <person name="Grigoriev I.V."/>
        </authorList>
    </citation>
    <scope>NUCLEOTIDE SEQUENCE</scope>
    <source>
        <strain evidence="1">IPT5</strain>
    </source>
</reference>
<keyword evidence="2" id="KW-1185">Reference proteome</keyword>
<protein>
    <submittedName>
        <fullName evidence="1">Uncharacterized protein</fullName>
    </submittedName>
</protein>
<proteinExistence type="predicted"/>
<accession>A0A6A7BEG9</accession>
<sequence>MYRYNFNATINQQVRWCSWLSRQSNIPLEFLNTEGPEFKPRLNHYLYWFPLGVRFSLLFCSCGSLGRGEGGEGVADVKKVAARAVRNMILLHRRIFLLE</sequence>
<dbReference type="EMBL" id="MU006294">
    <property type="protein sequence ID" value="KAF2853886.1"/>
    <property type="molecule type" value="Genomic_DNA"/>
</dbReference>
<dbReference type="Proteomes" id="UP000799423">
    <property type="component" value="Unassembled WGS sequence"/>
</dbReference>
<gene>
    <name evidence="1" type="ORF">T440DRAFT_292760</name>
</gene>
<dbReference type="AlphaFoldDB" id="A0A6A7BEG9"/>
<evidence type="ECO:0000313" key="1">
    <source>
        <dbReference type="EMBL" id="KAF2853886.1"/>
    </source>
</evidence>
<name>A0A6A7BEG9_9PLEO</name>